<comment type="caution">
    <text evidence="1">The sequence shown here is derived from an EMBL/GenBank/DDBJ whole genome shotgun (WGS) entry which is preliminary data.</text>
</comment>
<keyword evidence="2" id="KW-1185">Reference proteome</keyword>
<reference evidence="2" key="1">
    <citation type="submission" date="2019-09" db="EMBL/GenBank/DDBJ databases">
        <authorList>
            <person name="Jung D.-H."/>
        </authorList>
    </citation>
    <scope>NUCLEOTIDE SEQUENCE [LARGE SCALE GENOMIC DNA]</scope>
    <source>
        <strain evidence="2">JA-25</strain>
    </source>
</reference>
<gene>
    <name evidence="1" type="ORF">F7231_01400</name>
</gene>
<evidence type="ECO:0000313" key="2">
    <source>
        <dbReference type="Proteomes" id="UP000606008"/>
    </source>
</evidence>
<reference evidence="2" key="2">
    <citation type="submission" date="2023-07" db="EMBL/GenBank/DDBJ databases">
        <authorList>
            <person name="Jung D.-H."/>
        </authorList>
    </citation>
    <scope>NUCLEOTIDE SEQUENCE [LARGE SCALE GENOMIC DNA]</scope>
    <source>
        <strain evidence="2">JA-25</strain>
    </source>
</reference>
<organism evidence="1 2">
    <name type="scientific">Fibrivirga algicola</name>
    <dbReference type="NCBI Taxonomy" id="2950420"/>
    <lineage>
        <taxon>Bacteria</taxon>
        <taxon>Pseudomonadati</taxon>
        <taxon>Bacteroidota</taxon>
        <taxon>Cytophagia</taxon>
        <taxon>Cytophagales</taxon>
        <taxon>Spirosomataceae</taxon>
        <taxon>Fibrivirga</taxon>
    </lineage>
</organism>
<dbReference type="Proteomes" id="UP000606008">
    <property type="component" value="Unassembled WGS sequence"/>
</dbReference>
<protein>
    <submittedName>
        <fullName evidence="1">Uncharacterized protein</fullName>
    </submittedName>
</protein>
<dbReference type="RefSeq" id="WP_166690647.1">
    <property type="nucleotide sequence ID" value="NZ_WAEL01000001.1"/>
</dbReference>
<proteinExistence type="predicted"/>
<evidence type="ECO:0000313" key="1">
    <source>
        <dbReference type="EMBL" id="NID08815.1"/>
    </source>
</evidence>
<name>A0ABX0Q9J5_9BACT</name>
<sequence>MPDLDLTMSRQISAQIIAYLVGNLPIDDFATWVYKTPALRSLLSPADYDELMSIDFHQTTAPSLLDNLLRGYIDWAQYEKEQLSELLMAIIWKDNAPAALIQANELYTQGFTFLKVLGNDYGLTVRTAYGDAPSVKAEDDTLLLTLYPKAREEAKRLLTCLVDGRIAFTGTYTPDGTPEFTEL</sequence>
<dbReference type="EMBL" id="WAEL01000001">
    <property type="protein sequence ID" value="NID08815.1"/>
    <property type="molecule type" value="Genomic_DNA"/>
</dbReference>
<accession>A0ABX0Q9J5</accession>